<gene>
    <name evidence="3" type="ORF">KXJ70_06300</name>
</gene>
<keyword evidence="4" id="KW-1185">Reference proteome</keyword>
<evidence type="ECO:0008006" key="5">
    <source>
        <dbReference type="Google" id="ProtNLM"/>
    </source>
</evidence>
<feature type="region of interest" description="Disordered" evidence="1">
    <location>
        <begin position="157"/>
        <end position="177"/>
    </location>
</feature>
<dbReference type="Proteomes" id="UP001166291">
    <property type="component" value="Unassembled WGS sequence"/>
</dbReference>
<evidence type="ECO:0000256" key="2">
    <source>
        <dbReference type="SAM" id="SignalP"/>
    </source>
</evidence>
<feature type="signal peptide" evidence="2">
    <location>
        <begin position="1"/>
        <end position="36"/>
    </location>
</feature>
<accession>A0ABS6VRJ2</accession>
<comment type="caution">
    <text evidence="3">The sequence shown here is derived from an EMBL/GenBank/DDBJ whole genome shotgun (WGS) entry which is preliminary data.</text>
</comment>
<keyword evidence="2" id="KW-0732">Signal</keyword>
<evidence type="ECO:0000313" key="3">
    <source>
        <dbReference type="EMBL" id="MBW2940375.1"/>
    </source>
</evidence>
<reference evidence="3" key="1">
    <citation type="submission" date="2021-07" db="EMBL/GenBank/DDBJ databases">
        <title>Zhongshania sp. CAU 1632 isolated from seawater.</title>
        <authorList>
            <person name="Kim W."/>
        </authorList>
    </citation>
    <scope>NUCLEOTIDE SEQUENCE</scope>
    <source>
        <strain evidence="3">CAU 1632</strain>
    </source>
</reference>
<feature type="chain" id="PRO_5046818547" description="PBP domain-containing protein" evidence="2">
    <location>
        <begin position="37"/>
        <end position="177"/>
    </location>
</feature>
<evidence type="ECO:0000313" key="4">
    <source>
        <dbReference type="Proteomes" id="UP001166291"/>
    </source>
</evidence>
<evidence type="ECO:0000256" key="1">
    <source>
        <dbReference type="SAM" id="MobiDB-lite"/>
    </source>
</evidence>
<dbReference type="EMBL" id="JAHWDQ010000001">
    <property type="protein sequence ID" value="MBW2940375.1"/>
    <property type="molecule type" value="Genomic_DNA"/>
</dbReference>
<organism evidence="3 4">
    <name type="scientific">Zhongshania aquimaris</name>
    <dbReference type="NCBI Taxonomy" id="2857107"/>
    <lineage>
        <taxon>Bacteria</taxon>
        <taxon>Pseudomonadati</taxon>
        <taxon>Pseudomonadota</taxon>
        <taxon>Gammaproteobacteria</taxon>
        <taxon>Cellvibrionales</taxon>
        <taxon>Spongiibacteraceae</taxon>
        <taxon>Zhongshania</taxon>
    </lineage>
</organism>
<sequence>MSNPRTLKRTKKHPKRQWHLSALFILTTVFSSYSHADVVSSEANEAGVMVIRNADVGSGELKLADLRAIFAVRKRRWENKAPIKVYVLPDNHGLHQRFCKSVLKVYPYVLREQWDRLLFSGTGIPPTTVGSEEELIALVNATSGAIGYAAVDTQKGMPSIEKIPPKSSELESEASTK</sequence>
<name>A0ABS6VRJ2_9GAMM</name>
<protein>
    <recommendedName>
        <fullName evidence="5">PBP domain-containing protein</fullName>
    </recommendedName>
</protein>
<proteinExistence type="predicted"/>
<dbReference type="RefSeq" id="WP_219042575.1">
    <property type="nucleotide sequence ID" value="NZ_JAHWDQ010000001.1"/>
</dbReference>